<evidence type="ECO:0000256" key="8">
    <source>
        <dbReference type="ARBA" id="ARBA00022801"/>
    </source>
</evidence>
<evidence type="ECO:0000256" key="1">
    <source>
        <dbReference type="ARBA" id="ARBA00003217"/>
    </source>
</evidence>
<proteinExistence type="inferred from homology"/>
<dbReference type="GO" id="GO:0006508">
    <property type="term" value="P:proteolysis"/>
    <property type="evidence" value="ECO:0007669"/>
    <property type="project" value="UniProtKB-KW"/>
</dbReference>
<feature type="domain" description="Peptidase S11 D-Ala-D-Ala carboxypeptidase A C-terminal" evidence="17">
    <location>
        <begin position="285"/>
        <end position="376"/>
    </location>
</feature>
<evidence type="ECO:0000259" key="17">
    <source>
        <dbReference type="SMART" id="SM00936"/>
    </source>
</evidence>
<gene>
    <name evidence="18" type="ORF">CIL03_02630</name>
</gene>
<evidence type="ECO:0000256" key="12">
    <source>
        <dbReference type="ARBA" id="ARBA00034000"/>
    </source>
</evidence>
<evidence type="ECO:0000256" key="16">
    <source>
        <dbReference type="SAM" id="SignalP"/>
    </source>
</evidence>
<comment type="pathway">
    <text evidence="2">Cell wall biogenesis; peptidoglycan biosynthesis.</text>
</comment>
<dbReference type="Pfam" id="PF00768">
    <property type="entry name" value="Peptidase_S11"/>
    <property type="match status" value="1"/>
</dbReference>
<dbReference type="OrthoDB" id="9791132at2"/>
<dbReference type="GO" id="GO:0009252">
    <property type="term" value="P:peptidoglycan biosynthetic process"/>
    <property type="evidence" value="ECO:0007669"/>
    <property type="project" value="UniProtKB-UniPathway"/>
</dbReference>
<dbReference type="InterPro" id="IPR012338">
    <property type="entry name" value="Beta-lactam/transpept-like"/>
</dbReference>
<evidence type="ECO:0000256" key="9">
    <source>
        <dbReference type="ARBA" id="ARBA00022960"/>
    </source>
</evidence>
<evidence type="ECO:0000256" key="15">
    <source>
        <dbReference type="RuleBase" id="RU004016"/>
    </source>
</evidence>
<evidence type="ECO:0000256" key="14">
    <source>
        <dbReference type="PIRSR" id="PIRSR618044-2"/>
    </source>
</evidence>
<feature type="active site" description="Acyl-ester intermediate" evidence="13">
    <location>
        <position position="69"/>
    </location>
</feature>
<dbReference type="RefSeq" id="WP_094883651.1">
    <property type="nucleotide sequence ID" value="NZ_NPMS01000001.1"/>
</dbReference>
<dbReference type="SMART" id="SM00936">
    <property type="entry name" value="PBP5_C"/>
    <property type="match status" value="1"/>
</dbReference>
<accession>A0A265NDD2</accession>
<dbReference type="EMBL" id="NPMS01000001">
    <property type="protein sequence ID" value="OZU90052.1"/>
    <property type="molecule type" value="Genomic_DNA"/>
</dbReference>
<dbReference type="SUPFAM" id="SSF56601">
    <property type="entry name" value="beta-lactamase/transpeptidase-like"/>
    <property type="match status" value="1"/>
</dbReference>
<reference evidence="18 19" key="1">
    <citation type="submission" date="2017-08" db="EMBL/GenBank/DDBJ databases">
        <title>Virgibacillus indicus sp. nov. and Virgibacillus profoundi sp. nov, two moderately halophilic bacteria isolated from marine sediment by using the Microfluidic Streak Plate.</title>
        <authorList>
            <person name="Xu B."/>
            <person name="Hu B."/>
            <person name="Wang J."/>
            <person name="Zhu Y."/>
            <person name="Huang L."/>
            <person name="Du W."/>
            <person name="Huang Y."/>
        </authorList>
    </citation>
    <scope>NUCLEOTIDE SEQUENCE [LARGE SCALE GENOMIC DNA]</scope>
    <source>
        <strain evidence="18 19">IO3-P2-C2</strain>
    </source>
</reference>
<feature type="chain" id="PRO_5012605234" description="serine-type D-Ala-D-Ala carboxypeptidase" evidence="16">
    <location>
        <begin position="25"/>
        <end position="394"/>
    </location>
</feature>
<dbReference type="PANTHER" id="PTHR21581">
    <property type="entry name" value="D-ALANYL-D-ALANINE CARBOXYPEPTIDASE"/>
    <property type="match status" value="1"/>
</dbReference>
<dbReference type="AlphaFoldDB" id="A0A265NDD2"/>
<dbReference type="InterPro" id="IPR015956">
    <property type="entry name" value="Peniciliin-bd_prot_C_sf"/>
</dbReference>
<dbReference type="InterPro" id="IPR018044">
    <property type="entry name" value="Peptidase_S11"/>
</dbReference>
<feature type="active site" evidence="13">
    <location>
        <position position="129"/>
    </location>
</feature>
<keyword evidence="8" id="KW-0378">Hydrolase</keyword>
<keyword evidence="6" id="KW-0645">Protease</keyword>
<comment type="function">
    <text evidence="1">Removes C-terminal D-alanyl residues from sugar-peptide cell wall precursors.</text>
</comment>
<keyword evidence="7 16" id="KW-0732">Signal</keyword>
<dbReference type="SUPFAM" id="SSF69189">
    <property type="entry name" value="Penicillin-binding protein associated domain"/>
    <property type="match status" value="1"/>
</dbReference>
<protein>
    <recommendedName>
        <fullName evidence="4">serine-type D-Ala-D-Ala carboxypeptidase</fullName>
        <ecNumber evidence="4">3.4.16.4</ecNumber>
    </recommendedName>
</protein>
<evidence type="ECO:0000256" key="5">
    <source>
        <dbReference type="ARBA" id="ARBA00022645"/>
    </source>
</evidence>
<comment type="similarity">
    <text evidence="3 15">Belongs to the peptidase S11 family.</text>
</comment>
<dbReference type="EC" id="3.4.16.4" evidence="4"/>
<dbReference type="Gene3D" id="3.40.710.10">
    <property type="entry name" value="DD-peptidase/beta-lactamase superfamily"/>
    <property type="match status" value="1"/>
</dbReference>
<name>A0A265NDD2_9BACI</name>
<evidence type="ECO:0000256" key="10">
    <source>
        <dbReference type="ARBA" id="ARBA00022984"/>
    </source>
</evidence>
<feature type="binding site" evidence="14">
    <location>
        <position position="235"/>
    </location>
    <ligand>
        <name>substrate</name>
    </ligand>
</feature>
<evidence type="ECO:0000256" key="2">
    <source>
        <dbReference type="ARBA" id="ARBA00004752"/>
    </source>
</evidence>
<organism evidence="18 19">
    <name type="scientific">Virgibacillus indicus</name>
    <dbReference type="NCBI Taxonomy" id="2024554"/>
    <lineage>
        <taxon>Bacteria</taxon>
        <taxon>Bacillati</taxon>
        <taxon>Bacillota</taxon>
        <taxon>Bacilli</taxon>
        <taxon>Bacillales</taxon>
        <taxon>Bacillaceae</taxon>
        <taxon>Virgibacillus</taxon>
    </lineage>
</organism>
<feature type="active site" description="Proton acceptor" evidence="13">
    <location>
        <position position="72"/>
    </location>
</feature>
<feature type="signal peptide" evidence="16">
    <location>
        <begin position="1"/>
        <end position="24"/>
    </location>
</feature>
<sequence>MKKSVSIVSIIIFMLFTLATPVFGEEKNKDDSEETLNLAPNAKSAILIERDTGTLLFDKNAHDKLPPASMTKIMTLLLIMEALDKGNLTYDETIRVSERAASMGGSQVFLEAGEEMTVENLLKGVAIASGNDASVALAERIAGSEESFVKKMNEKAKELQLKNTKFQNTTGLPAEDHYSTSYDMAIIAKELLKYETITEYTSIYEDYLRKGEKNEFWLVNTNKLVKFYPGVDGLKTGFTNEAKYCLTATAKKNDMRVIAVVMGADTTKERNAAVSGMLDYAFNKFETKKLYEKGETITNLKFLKAETENINVVASESISTIHEKGESTEDLKTDIHLDKQLDLPLKIGDQVGKLTVKNGEEILFETPLTVDQDIEKASYFTLLKRSLRELAKSS</sequence>
<dbReference type="GO" id="GO:0009002">
    <property type="term" value="F:serine-type D-Ala-D-Ala carboxypeptidase activity"/>
    <property type="evidence" value="ECO:0007669"/>
    <property type="project" value="UniProtKB-EC"/>
</dbReference>
<evidence type="ECO:0000256" key="4">
    <source>
        <dbReference type="ARBA" id="ARBA00012448"/>
    </source>
</evidence>
<dbReference type="UniPathway" id="UPA00219"/>
<dbReference type="InterPro" id="IPR037167">
    <property type="entry name" value="Peptidase_S11_C_sf"/>
</dbReference>
<keyword evidence="10" id="KW-0573">Peptidoglycan synthesis</keyword>
<dbReference type="PANTHER" id="PTHR21581:SF6">
    <property type="entry name" value="TRAFFICKING PROTEIN PARTICLE COMPLEX SUBUNIT 12"/>
    <property type="match status" value="1"/>
</dbReference>
<comment type="catalytic activity">
    <reaction evidence="12">
        <text>Preferential cleavage: (Ac)2-L-Lys-D-Ala-|-D-Ala. Also transpeptidation of peptidyl-alanyl moieties that are N-acyl substituents of D-alanine.</text>
        <dbReference type="EC" id="3.4.16.4"/>
    </reaction>
</comment>
<evidence type="ECO:0000313" key="19">
    <source>
        <dbReference type="Proteomes" id="UP000216498"/>
    </source>
</evidence>
<evidence type="ECO:0000256" key="6">
    <source>
        <dbReference type="ARBA" id="ARBA00022670"/>
    </source>
</evidence>
<dbReference type="GO" id="GO:0008360">
    <property type="term" value="P:regulation of cell shape"/>
    <property type="evidence" value="ECO:0007669"/>
    <property type="project" value="UniProtKB-KW"/>
</dbReference>
<keyword evidence="19" id="KW-1185">Reference proteome</keyword>
<keyword evidence="9" id="KW-0133">Cell shape</keyword>
<dbReference type="InterPro" id="IPR012907">
    <property type="entry name" value="Peptidase_S11_C"/>
</dbReference>
<evidence type="ECO:0000256" key="7">
    <source>
        <dbReference type="ARBA" id="ARBA00022729"/>
    </source>
</evidence>
<evidence type="ECO:0000256" key="3">
    <source>
        <dbReference type="ARBA" id="ARBA00007164"/>
    </source>
</evidence>
<dbReference type="Pfam" id="PF07943">
    <property type="entry name" value="PBP5_C"/>
    <property type="match status" value="1"/>
</dbReference>
<comment type="caution">
    <text evidence="18">The sequence shown here is derived from an EMBL/GenBank/DDBJ whole genome shotgun (WGS) entry which is preliminary data.</text>
</comment>
<keyword evidence="5 18" id="KW-0121">Carboxypeptidase</keyword>
<dbReference type="InterPro" id="IPR001967">
    <property type="entry name" value="Peptidase_S11_N"/>
</dbReference>
<dbReference type="Gene3D" id="2.60.410.10">
    <property type="entry name" value="D-Ala-D-Ala carboxypeptidase, C-terminal domain"/>
    <property type="match status" value="1"/>
</dbReference>
<evidence type="ECO:0000256" key="11">
    <source>
        <dbReference type="ARBA" id="ARBA00023316"/>
    </source>
</evidence>
<dbReference type="GO" id="GO:0071555">
    <property type="term" value="P:cell wall organization"/>
    <property type="evidence" value="ECO:0007669"/>
    <property type="project" value="UniProtKB-KW"/>
</dbReference>
<evidence type="ECO:0000313" key="18">
    <source>
        <dbReference type="EMBL" id="OZU90052.1"/>
    </source>
</evidence>
<keyword evidence="11" id="KW-0961">Cell wall biogenesis/degradation</keyword>
<dbReference type="PRINTS" id="PR00725">
    <property type="entry name" value="DADACBPTASE1"/>
</dbReference>
<evidence type="ECO:0000256" key="13">
    <source>
        <dbReference type="PIRSR" id="PIRSR618044-1"/>
    </source>
</evidence>
<dbReference type="Proteomes" id="UP000216498">
    <property type="component" value="Unassembled WGS sequence"/>
</dbReference>